<dbReference type="OrthoDB" id="416253at2759"/>
<dbReference type="Gene3D" id="3.20.20.100">
    <property type="entry name" value="NADP-dependent oxidoreductase domain"/>
    <property type="match status" value="1"/>
</dbReference>
<proteinExistence type="inferred from homology"/>
<evidence type="ECO:0000256" key="3">
    <source>
        <dbReference type="ARBA" id="ARBA00023002"/>
    </source>
</evidence>
<dbReference type="PROSITE" id="PS00063">
    <property type="entry name" value="ALDOKETO_REDUCTASE_3"/>
    <property type="match status" value="1"/>
</dbReference>
<feature type="site" description="Lowers pKa of active site Tyr" evidence="6">
    <location>
        <position position="77"/>
    </location>
</feature>
<dbReference type="PANTHER" id="PTHR11732">
    <property type="entry name" value="ALDO/KETO REDUCTASE"/>
    <property type="match status" value="1"/>
</dbReference>
<evidence type="ECO:0000256" key="1">
    <source>
        <dbReference type="ARBA" id="ARBA00007905"/>
    </source>
</evidence>
<dbReference type="InParanoid" id="A0A6P7GV18"/>
<sequence>MKYLLLSNGSELPIVGLGTWKTEPQETEEAVEAALQNGYRHIDTAYNYNTEEPVGKVINKWIESGNIKREELFITTKLPVFGNRPNDVEKYLKMSLSRLNLNYVDLYLIHMPFSFHSNKEMSAPLVNEDGSFSVDNNSDLIATWKEMEIQVKNGLTKGIGLSNSNLEQVKRICSVAEIKPVVLQVELHAYLQQKELRDACKAMNIAVTSFATLGSPGTDQHFSKKYNHAIDNYPDILGLPLVKNLAQKYNKAPGQILLKHFIQQDVSVIPKSRNPERIKSNIDLFDFELSPEDLQQLNELDKGEDSRIFTFIFFKGVENHPEYPFK</sequence>
<dbReference type="PIRSF" id="PIRSF000097">
    <property type="entry name" value="AKR"/>
    <property type="match status" value="1"/>
</dbReference>
<dbReference type="FunFam" id="3.20.20.100:FF:000006">
    <property type="entry name" value="Aldo-keto reductase family 1 member A1"/>
    <property type="match status" value="1"/>
</dbReference>
<dbReference type="Pfam" id="PF00248">
    <property type="entry name" value="Aldo_ket_red"/>
    <property type="match status" value="1"/>
</dbReference>
<gene>
    <name evidence="8" type="primary">LOC114343233</name>
</gene>
<dbReference type="InterPro" id="IPR036812">
    <property type="entry name" value="NAD(P)_OxRdtase_dom_sf"/>
</dbReference>
<dbReference type="SUPFAM" id="SSF51430">
    <property type="entry name" value="NAD(P)-linked oxidoreductase"/>
    <property type="match status" value="1"/>
</dbReference>
<accession>A0A6P7GV18</accession>
<dbReference type="GO" id="GO:0016491">
    <property type="term" value="F:oxidoreductase activity"/>
    <property type="evidence" value="ECO:0007669"/>
    <property type="project" value="UniProtKB-KW"/>
</dbReference>
<organism evidence="8">
    <name type="scientific">Diabrotica virgifera virgifera</name>
    <name type="common">western corn rootworm</name>
    <dbReference type="NCBI Taxonomy" id="50390"/>
    <lineage>
        <taxon>Eukaryota</taxon>
        <taxon>Metazoa</taxon>
        <taxon>Ecdysozoa</taxon>
        <taxon>Arthropoda</taxon>
        <taxon>Hexapoda</taxon>
        <taxon>Insecta</taxon>
        <taxon>Pterygota</taxon>
        <taxon>Neoptera</taxon>
        <taxon>Endopterygota</taxon>
        <taxon>Coleoptera</taxon>
        <taxon>Polyphaga</taxon>
        <taxon>Cucujiformia</taxon>
        <taxon>Chrysomeloidea</taxon>
        <taxon>Chrysomelidae</taxon>
        <taxon>Galerucinae</taxon>
        <taxon>Diabroticina</taxon>
        <taxon>Diabroticites</taxon>
        <taxon>Diabrotica</taxon>
    </lineage>
</organism>
<dbReference type="InterPro" id="IPR023210">
    <property type="entry name" value="NADP_OxRdtase_dom"/>
</dbReference>
<protein>
    <submittedName>
        <fullName evidence="8">1,5-anhydro-D-fructose reductase-like</fullName>
    </submittedName>
</protein>
<name>A0A6P7GV18_DIAVI</name>
<dbReference type="PROSITE" id="PS00798">
    <property type="entry name" value="ALDOKETO_REDUCTASE_1"/>
    <property type="match status" value="1"/>
</dbReference>
<dbReference type="AlphaFoldDB" id="A0A6P7GV18"/>
<keyword evidence="2" id="KW-0521">NADP</keyword>
<evidence type="ECO:0000256" key="5">
    <source>
        <dbReference type="PIRSR" id="PIRSR000097-2"/>
    </source>
</evidence>
<keyword evidence="3" id="KW-0560">Oxidoreductase</keyword>
<feature type="domain" description="NADP-dependent oxidoreductase" evidence="7">
    <location>
        <begin position="16"/>
        <end position="301"/>
    </location>
</feature>
<dbReference type="RefSeq" id="XP_028149842.1">
    <property type="nucleotide sequence ID" value="XM_028294041.1"/>
</dbReference>
<reference evidence="8" key="1">
    <citation type="submission" date="2025-08" db="UniProtKB">
        <authorList>
            <consortium name="RefSeq"/>
        </authorList>
    </citation>
    <scope>IDENTIFICATION</scope>
    <source>
        <tissue evidence="8">Whole insect</tissue>
    </source>
</reference>
<feature type="active site" description="Proton donor" evidence="4">
    <location>
        <position position="48"/>
    </location>
</feature>
<evidence type="ECO:0000313" key="8">
    <source>
        <dbReference type="RefSeq" id="XP_028149842.1"/>
    </source>
</evidence>
<evidence type="ECO:0000256" key="4">
    <source>
        <dbReference type="PIRSR" id="PIRSR000097-1"/>
    </source>
</evidence>
<evidence type="ECO:0000256" key="2">
    <source>
        <dbReference type="ARBA" id="ARBA00022857"/>
    </source>
</evidence>
<feature type="binding site" evidence="5">
    <location>
        <position position="110"/>
    </location>
    <ligand>
        <name>substrate</name>
    </ligand>
</feature>
<dbReference type="PRINTS" id="PR00069">
    <property type="entry name" value="ALDKETRDTASE"/>
</dbReference>
<evidence type="ECO:0000259" key="7">
    <source>
        <dbReference type="Pfam" id="PF00248"/>
    </source>
</evidence>
<dbReference type="InterPro" id="IPR018170">
    <property type="entry name" value="Aldo/ket_reductase_CS"/>
</dbReference>
<evidence type="ECO:0000256" key="6">
    <source>
        <dbReference type="PIRSR" id="PIRSR000097-3"/>
    </source>
</evidence>
<comment type="similarity">
    <text evidence="1">Belongs to the aldo/keto reductase family.</text>
</comment>
<dbReference type="InterPro" id="IPR020471">
    <property type="entry name" value="AKR"/>
</dbReference>